<dbReference type="Proteomes" id="UP000789901">
    <property type="component" value="Unassembled WGS sequence"/>
</dbReference>
<protein>
    <submittedName>
        <fullName evidence="1">9126_t:CDS:1</fullName>
    </submittedName>
</protein>
<evidence type="ECO:0000313" key="1">
    <source>
        <dbReference type="EMBL" id="CAG8609917.1"/>
    </source>
</evidence>
<name>A0ABN7UJ49_GIGMA</name>
<dbReference type="EMBL" id="CAJVQB010003498">
    <property type="protein sequence ID" value="CAG8609917.1"/>
    <property type="molecule type" value="Genomic_DNA"/>
</dbReference>
<reference evidence="1 2" key="1">
    <citation type="submission" date="2021-06" db="EMBL/GenBank/DDBJ databases">
        <authorList>
            <person name="Kallberg Y."/>
            <person name="Tangrot J."/>
            <person name="Rosling A."/>
        </authorList>
    </citation>
    <scope>NUCLEOTIDE SEQUENCE [LARGE SCALE GENOMIC DNA]</scope>
    <source>
        <strain evidence="1 2">120-4 pot B 10/14</strain>
    </source>
</reference>
<accession>A0ABN7UJ49</accession>
<gene>
    <name evidence="1" type="ORF">GMARGA_LOCUS7305</name>
</gene>
<comment type="caution">
    <text evidence="1">The sequence shown here is derived from an EMBL/GenBank/DDBJ whole genome shotgun (WGS) entry which is preliminary data.</text>
</comment>
<evidence type="ECO:0000313" key="2">
    <source>
        <dbReference type="Proteomes" id="UP000789901"/>
    </source>
</evidence>
<organism evidence="1 2">
    <name type="scientific">Gigaspora margarita</name>
    <dbReference type="NCBI Taxonomy" id="4874"/>
    <lineage>
        <taxon>Eukaryota</taxon>
        <taxon>Fungi</taxon>
        <taxon>Fungi incertae sedis</taxon>
        <taxon>Mucoromycota</taxon>
        <taxon>Glomeromycotina</taxon>
        <taxon>Glomeromycetes</taxon>
        <taxon>Diversisporales</taxon>
        <taxon>Gigasporaceae</taxon>
        <taxon>Gigaspora</taxon>
    </lineage>
</organism>
<sequence length="55" mass="6594">MLTRDTILVLTQSLKLLPEKKSRLFCSEESSARRWMQQVFMLHYIYLGQEVFITN</sequence>
<proteinExistence type="predicted"/>
<keyword evidence="2" id="KW-1185">Reference proteome</keyword>